<name>A0A7S8D2T3_FUSCU</name>
<feature type="signal peptide" evidence="2">
    <location>
        <begin position="1"/>
        <end position="17"/>
    </location>
</feature>
<gene>
    <name evidence="3" type="ORF">HYE67_003178</name>
</gene>
<evidence type="ECO:0000256" key="1">
    <source>
        <dbReference type="SAM" id="MobiDB-lite"/>
    </source>
</evidence>
<reference evidence="3" key="1">
    <citation type="submission" date="2020-11" db="EMBL/GenBank/DDBJ databases">
        <title>The chromosome-scale genome resource for two endophytic Fusarium species: F. culmorum and F. pseudograminearum.</title>
        <authorList>
            <person name="Yuan Z."/>
        </authorList>
    </citation>
    <scope>NUCLEOTIDE SEQUENCE</scope>
    <source>
        <strain evidence="3">Class2-1B</strain>
    </source>
</reference>
<keyword evidence="2" id="KW-0732">Signal</keyword>
<evidence type="ECO:0000256" key="2">
    <source>
        <dbReference type="SAM" id="SignalP"/>
    </source>
</evidence>
<feature type="region of interest" description="Disordered" evidence="1">
    <location>
        <begin position="58"/>
        <end position="78"/>
    </location>
</feature>
<dbReference type="EMBL" id="CP064748">
    <property type="protein sequence ID" value="QPC60947.1"/>
    <property type="molecule type" value="Genomic_DNA"/>
</dbReference>
<dbReference type="PROSITE" id="PS51257">
    <property type="entry name" value="PROKAR_LIPOPROTEIN"/>
    <property type="match status" value="1"/>
</dbReference>
<proteinExistence type="predicted"/>
<organism evidence="3 4">
    <name type="scientific">Fusarium culmorum</name>
    <dbReference type="NCBI Taxonomy" id="5516"/>
    <lineage>
        <taxon>Eukaryota</taxon>
        <taxon>Fungi</taxon>
        <taxon>Dikarya</taxon>
        <taxon>Ascomycota</taxon>
        <taxon>Pezizomycotina</taxon>
        <taxon>Sordariomycetes</taxon>
        <taxon>Hypocreomycetidae</taxon>
        <taxon>Hypocreales</taxon>
        <taxon>Nectriaceae</taxon>
        <taxon>Fusarium</taxon>
    </lineage>
</organism>
<evidence type="ECO:0000313" key="4">
    <source>
        <dbReference type="Proteomes" id="UP000663297"/>
    </source>
</evidence>
<accession>A0A7S8D2T3</accession>
<dbReference type="AlphaFoldDB" id="A0A7S8D2T3"/>
<evidence type="ECO:0000313" key="3">
    <source>
        <dbReference type="EMBL" id="QPC60947.1"/>
    </source>
</evidence>
<feature type="chain" id="PRO_5030523139" evidence="2">
    <location>
        <begin position="18"/>
        <end position="110"/>
    </location>
</feature>
<feature type="compositionally biased region" description="Polar residues" evidence="1">
    <location>
        <begin position="69"/>
        <end position="78"/>
    </location>
</feature>
<protein>
    <submittedName>
        <fullName evidence="3">Uncharacterized protein</fullName>
    </submittedName>
</protein>
<sequence length="110" mass="10722">MKFFVVASLAFLSGACAESTITCSGCPSAVTTPDIVTRSALPTVSCTDKPLKIVTDTKGASSGMAAPTGSDSGSAPMYTPTQVPVSGASANKMGGAGMAVAAAVAAVYLL</sequence>
<dbReference type="Proteomes" id="UP000663297">
    <property type="component" value="Chromosome 2"/>
</dbReference>